<feature type="non-terminal residue" evidence="1">
    <location>
        <position position="74"/>
    </location>
</feature>
<name>A0A0S3SW74_PHAAN</name>
<evidence type="ECO:0000313" key="1">
    <source>
        <dbReference type="EMBL" id="BAT97088.1"/>
    </source>
</evidence>
<gene>
    <name evidence="1" type="primary">Vigan.09G044000</name>
    <name evidence="1" type="ORF">VIGAN_09044000</name>
</gene>
<dbReference type="EMBL" id="AP015042">
    <property type="protein sequence ID" value="BAT97088.1"/>
    <property type="molecule type" value="Genomic_DNA"/>
</dbReference>
<dbReference type="OrthoDB" id="3482at2759"/>
<keyword evidence="2" id="KW-1185">Reference proteome</keyword>
<dbReference type="Proteomes" id="UP000291084">
    <property type="component" value="Chromosome 9"/>
</dbReference>
<reference evidence="1 2" key="1">
    <citation type="journal article" date="2015" name="Sci. Rep.">
        <title>The power of single molecule real-time sequencing technology in the de novo assembly of a eukaryotic genome.</title>
        <authorList>
            <person name="Sakai H."/>
            <person name="Naito K."/>
            <person name="Ogiso-Tanaka E."/>
            <person name="Takahashi Y."/>
            <person name="Iseki K."/>
            <person name="Muto C."/>
            <person name="Satou K."/>
            <person name="Teruya K."/>
            <person name="Shiroma A."/>
            <person name="Shimoji M."/>
            <person name="Hirano T."/>
            <person name="Itoh T."/>
            <person name="Kaga A."/>
            <person name="Tomooka N."/>
        </authorList>
    </citation>
    <scope>NUCLEOTIDE SEQUENCE [LARGE SCALE GENOMIC DNA]</scope>
    <source>
        <strain evidence="2">cv. Shumari</strain>
    </source>
</reference>
<evidence type="ECO:0000313" key="2">
    <source>
        <dbReference type="Proteomes" id="UP000291084"/>
    </source>
</evidence>
<sequence length="74" mass="8237">MALNLPSPAQVKPFFFSSNNYPKLPGSFSLKRKESETTVERRVYCSVAVQPLPPAWPGTAIPEPSDFKTWDGPK</sequence>
<accession>A0A0S3SW74</accession>
<proteinExistence type="predicted"/>
<organism evidence="1 2">
    <name type="scientific">Vigna angularis var. angularis</name>
    <dbReference type="NCBI Taxonomy" id="157739"/>
    <lineage>
        <taxon>Eukaryota</taxon>
        <taxon>Viridiplantae</taxon>
        <taxon>Streptophyta</taxon>
        <taxon>Embryophyta</taxon>
        <taxon>Tracheophyta</taxon>
        <taxon>Spermatophyta</taxon>
        <taxon>Magnoliopsida</taxon>
        <taxon>eudicotyledons</taxon>
        <taxon>Gunneridae</taxon>
        <taxon>Pentapetalae</taxon>
        <taxon>rosids</taxon>
        <taxon>fabids</taxon>
        <taxon>Fabales</taxon>
        <taxon>Fabaceae</taxon>
        <taxon>Papilionoideae</taxon>
        <taxon>50 kb inversion clade</taxon>
        <taxon>NPAAA clade</taxon>
        <taxon>indigoferoid/millettioid clade</taxon>
        <taxon>Phaseoleae</taxon>
        <taxon>Vigna</taxon>
    </lineage>
</organism>
<protein>
    <submittedName>
        <fullName evidence="1">Uncharacterized protein</fullName>
    </submittedName>
</protein>
<dbReference type="AlphaFoldDB" id="A0A0S3SW74"/>